<evidence type="ECO:0000313" key="9">
    <source>
        <dbReference type="Proteomes" id="UP000199236"/>
    </source>
</evidence>
<dbReference type="Gene3D" id="1.20.1090.10">
    <property type="entry name" value="Dehydroquinate synthase-like - alpha domain"/>
    <property type="match status" value="1"/>
</dbReference>
<dbReference type="STRING" id="655353.SAMN04488056_101172"/>
<dbReference type="PROSITE" id="PS00913">
    <property type="entry name" value="ADH_IRON_1"/>
    <property type="match status" value="1"/>
</dbReference>
<dbReference type="Gene3D" id="3.40.50.1970">
    <property type="match status" value="1"/>
</dbReference>
<gene>
    <name evidence="8" type="ORF">SAMN04488056_101172</name>
</gene>
<name>A0A1I4ZPU3_9HYPH</name>
<feature type="domain" description="Alcohol dehydrogenase iron-type/glycerol dehydrogenase GldA" evidence="6">
    <location>
        <begin position="15"/>
        <end position="180"/>
    </location>
</feature>
<dbReference type="InterPro" id="IPR056798">
    <property type="entry name" value="ADH_Fe_C"/>
</dbReference>
<dbReference type="Pfam" id="PF25137">
    <property type="entry name" value="ADH_Fe_C"/>
    <property type="match status" value="1"/>
</dbReference>
<protein>
    <submittedName>
        <fullName evidence="8">Uncharacterized protein</fullName>
    </submittedName>
</protein>
<dbReference type="PANTHER" id="PTHR11496">
    <property type="entry name" value="ALCOHOL DEHYDROGENASE"/>
    <property type="match status" value="1"/>
</dbReference>
<dbReference type="FunFam" id="3.40.50.1970:FF:000003">
    <property type="entry name" value="Alcohol dehydrogenase, iron-containing"/>
    <property type="match status" value="1"/>
</dbReference>
<dbReference type="Proteomes" id="UP000199236">
    <property type="component" value="Unassembled WGS sequence"/>
</dbReference>
<proteinExistence type="inferred from homology"/>
<keyword evidence="9" id="KW-1185">Reference proteome</keyword>
<feature type="domain" description="Fe-containing alcohol dehydrogenase-like C-terminal" evidence="7">
    <location>
        <begin position="191"/>
        <end position="391"/>
    </location>
</feature>
<dbReference type="InterPro" id="IPR018211">
    <property type="entry name" value="ADH_Fe_CS"/>
</dbReference>
<keyword evidence="4" id="KW-0520">NAD</keyword>
<evidence type="ECO:0000256" key="4">
    <source>
        <dbReference type="ARBA" id="ARBA00023027"/>
    </source>
</evidence>
<sequence length="393" mass="40636">MSLSSTSFQFMTASAIHFGRGKAEQAISEIAKLGSPLLLVHGRDGRRVQWLSDTLVEQGVEVVGFSVPKEPDIALIEDGVAHARATRVRAVVAIGGGAVIDAGKALAALVPALRPAMDHLEVVGKGLPLEQEPLPFAAFPTTAGTGAEVTKNAVLTVPEAARKVSLRDPRMLPNMAIVDPALTDNLPRAITLASGLDAVTQVIEPYLSCKANMLTDLICYDAIPKGMKALTRLMEAEDKAARDALAWTSLCGGLALANAGLGAVHGLAGVLGGVTGGAHGALCGALLPYVLSANEEAVQTSEDLSETVRSDLNERFAFVKNCIGGALGCSADQAFDQLASWSRANALPGLGDLGLEAAQIPSVAEASAMSSSMKGNPLPLPRETLETILHVAS</sequence>
<comment type="similarity">
    <text evidence="2">Belongs to the iron-containing alcohol dehydrogenase family.</text>
</comment>
<evidence type="ECO:0000256" key="3">
    <source>
        <dbReference type="ARBA" id="ARBA00023002"/>
    </source>
</evidence>
<dbReference type="AlphaFoldDB" id="A0A1I4ZPU3"/>
<dbReference type="PANTHER" id="PTHR11496:SF102">
    <property type="entry name" value="ALCOHOL DEHYDROGENASE 4"/>
    <property type="match status" value="1"/>
</dbReference>
<comment type="catalytic activity">
    <reaction evidence="5">
        <text>a primary alcohol + NAD(+) = an aldehyde + NADH + H(+)</text>
        <dbReference type="Rhea" id="RHEA:10736"/>
        <dbReference type="ChEBI" id="CHEBI:15378"/>
        <dbReference type="ChEBI" id="CHEBI:15734"/>
        <dbReference type="ChEBI" id="CHEBI:17478"/>
        <dbReference type="ChEBI" id="CHEBI:57540"/>
        <dbReference type="ChEBI" id="CHEBI:57945"/>
        <dbReference type="EC" id="1.1.1.1"/>
    </reaction>
</comment>
<dbReference type="GO" id="GO:0046872">
    <property type="term" value="F:metal ion binding"/>
    <property type="evidence" value="ECO:0007669"/>
    <property type="project" value="InterPro"/>
</dbReference>
<evidence type="ECO:0000256" key="5">
    <source>
        <dbReference type="ARBA" id="ARBA00049243"/>
    </source>
</evidence>
<dbReference type="CDD" id="cd08183">
    <property type="entry name" value="Fe-ADH-like"/>
    <property type="match status" value="1"/>
</dbReference>
<evidence type="ECO:0000256" key="1">
    <source>
        <dbReference type="ARBA" id="ARBA00001962"/>
    </source>
</evidence>
<dbReference type="GO" id="GO:0004022">
    <property type="term" value="F:alcohol dehydrogenase (NAD+) activity"/>
    <property type="evidence" value="ECO:0007669"/>
    <property type="project" value="UniProtKB-EC"/>
</dbReference>
<comment type="cofactor">
    <cofactor evidence="1">
        <name>Fe cation</name>
        <dbReference type="ChEBI" id="CHEBI:24875"/>
    </cofactor>
</comment>
<accession>A0A1I4ZPU3</accession>
<dbReference type="EMBL" id="FOVR01000001">
    <property type="protein sequence ID" value="SFN52197.1"/>
    <property type="molecule type" value="Genomic_DNA"/>
</dbReference>
<organism evidence="8 9">
    <name type="scientific">Cohaesibacter marisflavi</name>
    <dbReference type="NCBI Taxonomy" id="655353"/>
    <lineage>
        <taxon>Bacteria</taxon>
        <taxon>Pseudomonadati</taxon>
        <taxon>Pseudomonadota</taxon>
        <taxon>Alphaproteobacteria</taxon>
        <taxon>Hyphomicrobiales</taxon>
        <taxon>Cohaesibacteraceae</taxon>
    </lineage>
</organism>
<dbReference type="RefSeq" id="WP_175527856.1">
    <property type="nucleotide sequence ID" value="NZ_FOVR01000001.1"/>
</dbReference>
<dbReference type="InterPro" id="IPR039697">
    <property type="entry name" value="Alcohol_dehydrogenase_Fe"/>
</dbReference>
<evidence type="ECO:0000259" key="7">
    <source>
        <dbReference type="Pfam" id="PF25137"/>
    </source>
</evidence>
<evidence type="ECO:0000313" key="8">
    <source>
        <dbReference type="EMBL" id="SFN52197.1"/>
    </source>
</evidence>
<reference evidence="8 9" key="1">
    <citation type="submission" date="2016-10" db="EMBL/GenBank/DDBJ databases">
        <authorList>
            <person name="de Groot N.N."/>
        </authorList>
    </citation>
    <scope>NUCLEOTIDE SEQUENCE [LARGE SCALE GENOMIC DNA]</scope>
    <source>
        <strain evidence="8 9">CGMCC 1.9157</strain>
    </source>
</reference>
<evidence type="ECO:0000259" key="6">
    <source>
        <dbReference type="Pfam" id="PF00465"/>
    </source>
</evidence>
<dbReference type="Pfam" id="PF00465">
    <property type="entry name" value="Fe-ADH"/>
    <property type="match status" value="1"/>
</dbReference>
<evidence type="ECO:0000256" key="2">
    <source>
        <dbReference type="ARBA" id="ARBA00007358"/>
    </source>
</evidence>
<dbReference type="SUPFAM" id="SSF56796">
    <property type="entry name" value="Dehydroquinate synthase-like"/>
    <property type="match status" value="1"/>
</dbReference>
<dbReference type="InterPro" id="IPR001670">
    <property type="entry name" value="ADH_Fe/GldA"/>
</dbReference>
<keyword evidence="3" id="KW-0560">Oxidoreductase</keyword>